<gene>
    <name evidence="3" type="ORF">E4U02_03915</name>
</gene>
<evidence type="ECO:0000256" key="1">
    <source>
        <dbReference type="ARBA" id="ARBA00023125"/>
    </source>
</evidence>
<accession>A0A4Y9FZW0</accession>
<reference evidence="3 4" key="1">
    <citation type="submission" date="2019-03" db="EMBL/GenBank/DDBJ databases">
        <title>Diversity of the mouse oral microbiome.</title>
        <authorList>
            <person name="Joseph S."/>
            <person name="Aduse-Opoku J."/>
            <person name="Curtis M."/>
            <person name="Wade W."/>
            <person name="Hashim A."/>
        </authorList>
    </citation>
    <scope>NUCLEOTIDE SEQUENCE [LARGE SCALE GENOMIC DNA]</scope>
    <source>
        <strain evidence="3 4">P1012</strain>
    </source>
</reference>
<dbReference type="RefSeq" id="WP_135113388.1">
    <property type="nucleotide sequence ID" value="NZ_JADGLL010000005.1"/>
</dbReference>
<sequence length="254" mass="28034">MAWSTRELAKLAGTTVNTVRHYHRLGLLEEPARENNGYKQYEVRHLVRLLRIRRLSGLGVPLGQIGEVGAGGETTLLALRELDDELAANIDRLEKARADIAAIVRARAPADVPAGFESVAFRLSQADSSMIHLYTQPYDEAALADVRTMVEQSPKDIDDELNALAVDADEMMRQELAERLAPDLARSLHEFPWLRDPVGNLRKSMDVTAETFVEALVELYHHAQLDVLARASLIASEFLSTSSDTDDGPVPPSA</sequence>
<dbReference type="InterPro" id="IPR009061">
    <property type="entry name" value="DNA-bd_dom_put_sf"/>
</dbReference>
<evidence type="ECO:0000259" key="2">
    <source>
        <dbReference type="PROSITE" id="PS50937"/>
    </source>
</evidence>
<dbReference type="GO" id="GO:0003700">
    <property type="term" value="F:DNA-binding transcription factor activity"/>
    <property type="evidence" value="ECO:0007669"/>
    <property type="project" value="InterPro"/>
</dbReference>
<dbReference type="PANTHER" id="PTHR30204:SF93">
    <property type="entry name" value="HTH MERR-TYPE DOMAIN-CONTAINING PROTEIN"/>
    <property type="match status" value="1"/>
</dbReference>
<evidence type="ECO:0000313" key="4">
    <source>
        <dbReference type="Proteomes" id="UP000298358"/>
    </source>
</evidence>
<keyword evidence="1" id="KW-0238">DNA-binding</keyword>
<dbReference type="Pfam" id="PF13411">
    <property type="entry name" value="MerR_1"/>
    <property type="match status" value="1"/>
</dbReference>
<dbReference type="PANTHER" id="PTHR30204">
    <property type="entry name" value="REDOX-CYCLING DRUG-SENSING TRANSCRIPTIONAL ACTIVATOR SOXR"/>
    <property type="match status" value="1"/>
</dbReference>
<dbReference type="PROSITE" id="PS50937">
    <property type="entry name" value="HTH_MERR_2"/>
    <property type="match status" value="1"/>
</dbReference>
<keyword evidence="4" id="KW-1185">Reference proteome</keyword>
<proteinExistence type="predicted"/>
<dbReference type="SUPFAM" id="SSF46955">
    <property type="entry name" value="Putative DNA-binding domain"/>
    <property type="match status" value="1"/>
</dbReference>
<dbReference type="SMART" id="SM00422">
    <property type="entry name" value="HTH_MERR"/>
    <property type="match status" value="1"/>
</dbReference>
<name>A0A4Y9FZW0_9MICO</name>
<evidence type="ECO:0000313" key="3">
    <source>
        <dbReference type="EMBL" id="TFU33817.1"/>
    </source>
</evidence>
<protein>
    <submittedName>
        <fullName evidence="3">MerR family transcriptional regulator</fullName>
    </submittedName>
</protein>
<dbReference type="InterPro" id="IPR000551">
    <property type="entry name" value="MerR-type_HTH_dom"/>
</dbReference>
<dbReference type="EMBL" id="SPQB01000005">
    <property type="protein sequence ID" value="TFU33817.1"/>
    <property type="molecule type" value="Genomic_DNA"/>
</dbReference>
<dbReference type="OrthoDB" id="4569196at2"/>
<dbReference type="AlphaFoldDB" id="A0A4Y9FZW0"/>
<dbReference type="Proteomes" id="UP000298358">
    <property type="component" value="Unassembled WGS sequence"/>
</dbReference>
<organism evidence="3 4">
    <name type="scientific">Microbacterium paludicola</name>
    <dbReference type="NCBI Taxonomy" id="300019"/>
    <lineage>
        <taxon>Bacteria</taxon>
        <taxon>Bacillati</taxon>
        <taxon>Actinomycetota</taxon>
        <taxon>Actinomycetes</taxon>
        <taxon>Micrococcales</taxon>
        <taxon>Microbacteriaceae</taxon>
        <taxon>Microbacterium</taxon>
    </lineage>
</organism>
<comment type="caution">
    <text evidence="3">The sequence shown here is derived from an EMBL/GenBank/DDBJ whole genome shotgun (WGS) entry which is preliminary data.</text>
</comment>
<feature type="domain" description="HTH merR-type" evidence="2">
    <location>
        <begin position="2"/>
        <end position="71"/>
    </location>
</feature>
<dbReference type="Gene3D" id="1.10.1660.10">
    <property type="match status" value="1"/>
</dbReference>
<dbReference type="GO" id="GO:0003677">
    <property type="term" value="F:DNA binding"/>
    <property type="evidence" value="ECO:0007669"/>
    <property type="project" value="UniProtKB-KW"/>
</dbReference>
<dbReference type="InterPro" id="IPR047057">
    <property type="entry name" value="MerR_fam"/>
</dbReference>